<dbReference type="Proteomes" id="UP001596163">
    <property type="component" value="Unassembled WGS sequence"/>
</dbReference>
<dbReference type="RefSeq" id="WP_377914158.1">
    <property type="nucleotide sequence ID" value="NZ_JBHSKS010000005.1"/>
</dbReference>
<comment type="caution">
    <text evidence="1">The sequence shown here is derived from an EMBL/GenBank/DDBJ whole genome shotgun (WGS) entry which is preliminary data.</text>
</comment>
<keyword evidence="2" id="KW-1185">Reference proteome</keyword>
<dbReference type="InterPro" id="IPR025345">
    <property type="entry name" value="DUF4249"/>
</dbReference>
<dbReference type="Pfam" id="PF14054">
    <property type="entry name" value="DUF4249"/>
    <property type="match status" value="1"/>
</dbReference>
<proteinExistence type="predicted"/>
<evidence type="ECO:0000313" key="1">
    <source>
        <dbReference type="EMBL" id="MFC5191782.1"/>
    </source>
</evidence>
<dbReference type="EMBL" id="JBHSKS010000005">
    <property type="protein sequence ID" value="MFC5191782.1"/>
    <property type="molecule type" value="Genomic_DNA"/>
</dbReference>
<sequence>MTKFRIHLLWLMLALFNSCVEKIDFKLDRLDRERLIVSGTLTDLAETQYVYLSQTTSNARKPFIADEERKIFTLNDLPRPVEGARVMLHCKETGDLWEYQETKAGTYELIGFRPPRPGLEYELEIWTQEKVYRSQPQRMPEVVGEDKLSFSFERARLENNPEAALIAIASEVTLPNQTGGYYLRWAVEEIYFWDLTFFPNPFNTPPPPCYVTEISDAERITLVNGDLLNRPGAVSSQILAKRLVDQSFLSRHYFNVKQLSITKDAHDYWRKVRQLVNNTGSVFDIPPAPIRGNMYNVDDPEEVVLGYFEVAKAKITRIYTTRADVPFFLEEVCEYVPGKRATEYKPTCLSCNVFPNSTSQQPEWWFDQ</sequence>
<organism evidence="1 2">
    <name type="scientific">Algoriphagus aquatilis</name>
    <dbReference type="NCBI Taxonomy" id="490186"/>
    <lineage>
        <taxon>Bacteria</taxon>
        <taxon>Pseudomonadati</taxon>
        <taxon>Bacteroidota</taxon>
        <taxon>Cytophagia</taxon>
        <taxon>Cytophagales</taxon>
        <taxon>Cyclobacteriaceae</taxon>
        <taxon>Algoriphagus</taxon>
    </lineage>
</organism>
<evidence type="ECO:0000313" key="2">
    <source>
        <dbReference type="Proteomes" id="UP001596163"/>
    </source>
</evidence>
<gene>
    <name evidence="1" type="ORF">ACFPIK_08380</name>
</gene>
<reference evidence="2" key="1">
    <citation type="journal article" date="2019" name="Int. J. Syst. Evol. Microbiol.">
        <title>The Global Catalogue of Microorganisms (GCM) 10K type strain sequencing project: providing services to taxonomists for standard genome sequencing and annotation.</title>
        <authorList>
            <consortium name="The Broad Institute Genomics Platform"/>
            <consortium name="The Broad Institute Genome Sequencing Center for Infectious Disease"/>
            <person name="Wu L."/>
            <person name="Ma J."/>
        </authorList>
    </citation>
    <scope>NUCLEOTIDE SEQUENCE [LARGE SCALE GENOMIC DNA]</scope>
    <source>
        <strain evidence="2">CGMCC 1.7030</strain>
    </source>
</reference>
<protein>
    <submittedName>
        <fullName evidence="1">DUF4249 domain-containing protein</fullName>
    </submittedName>
</protein>
<name>A0ABW0BVH0_9BACT</name>
<accession>A0ABW0BVH0</accession>